<dbReference type="Gene3D" id="3.90.550.10">
    <property type="entry name" value="Spore Coat Polysaccharide Biosynthesis Protein SpsA, Chain A"/>
    <property type="match status" value="1"/>
</dbReference>
<dbReference type="RefSeq" id="WP_077343986.1">
    <property type="nucleotide sequence ID" value="NZ_CP019605.1"/>
</dbReference>
<protein>
    <submittedName>
        <fullName evidence="1">Uncharacterized protein</fullName>
    </submittedName>
</protein>
<keyword evidence="2" id="KW-1185">Reference proteome</keyword>
<dbReference type="EMBL" id="CP019605">
    <property type="protein sequence ID" value="AQP45779.1"/>
    <property type="molecule type" value="Genomic_DNA"/>
</dbReference>
<accession>A0A1Q2CI27</accession>
<dbReference type="PANTHER" id="PTHR43685">
    <property type="entry name" value="GLYCOSYLTRANSFERASE"/>
    <property type="match status" value="1"/>
</dbReference>
<reference evidence="1 2" key="1">
    <citation type="journal article" date="2016" name="Int. J. Syst. Evol. Microbiol.">
        <title>Tessaracoccus flavus sp. nov., isolated from the drainage system of a lindane-producing factory.</title>
        <authorList>
            <person name="Kumari R."/>
            <person name="Singh P."/>
            <person name="Schumann P."/>
            <person name="Lal R."/>
        </authorList>
    </citation>
    <scope>NUCLEOTIDE SEQUENCE [LARGE SCALE GENOMIC DNA]</scope>
    <source>
        <strain evidence="1 2">RP1T</strain>
    </source>
</reference>
<dbReference type="CDD" id="cd00761">
    <property type="entry name" value="Glyco_tranf_GTA_type"/>
    <property type="match status" value="1"/>
</dbReference>
<organism evidence="1 2">
    <name type="scientific">Tessaracoccus flavus</name>
    <dbReference type="NCBI Taxonomy" id="1610493"/>
    <lineage>
        <taxon>Bacteria</taxon>
        <taxon>Bacillati</taxon>
        <taxon>Actinomycetota</taxon>
        <taxon>Actinomycetes</taxon>
        <taxon>Propionibacteriales</taxon>
        <taxon>Propionibacteriaceae</taxon>
        <taxon>Tessaracoccus</taxon>
    </lineage>
</organism>
<dbReference type="InterPro" id="IPR050834">
    <property type="entry name" value="Glycosyltransf_2"/>
</dbReference>
<dbReference type="InterPro" id="IPR001173">
    <property type="entry name" value="Glyco_trans_2-like"/>
</dbReference>
<dbReference type="SUPFAM" id="SSF53448">
    <property type="entry name" value="Nucleotide-diphospho-sugar transferases"/>
    <property type="match status" value="1"/>
</dbReference>
<dbReference type="Pfam" id="PF00535">
    <property type="entry name" value="Glycos_transf_2"/>
    <property type="match status" value="1"/>
</dbReference>
<dbReference type="Proteomes" id="UP000188324">
    <property type="component" value="Chromosome"/>
</dbReference>
<dbReference type="OrthoDB" id="3734556at2"/>
<sequence length="279" mass="31153">MTAQVGIVIPCFNDLADHVREAVESALGQDVPVDVVVVDDGSTRAETLTMLEDLPPSVKVIHTRNSGPAAARNRGVEILATEFVLPLDADDRISPNFARAASSGLARDEDVFIAYADVIFFGDATGHDKKASEVRLADILTANRLPSCSMFRRSDWERIGGYDESLRVGHEDYEFWVRLLAEGGRAVKAANAVFYHRIRAGSRQSQQGLEEAAVRATRAAIARNNPDHREALLTETGVALHLLNRENRRLRAQLAWYHRRYGWTWRLARRLRDQGRGVQ</sequence>
<dbReference type="AlphaFoldDB" id="A0A1Q2CI27"/>
<dbReference type="PANTHER" id="PTHR43685:SF2">
    <property type="entry name" value="GLYCOSYLTRANSFERASE 2-LIKE DOMAIN-CONTAINING PROTEIN"/>
    <property type="match status" value="1"/>
</dbReference>
<name>A0A1Q2CI27_9ACTN</name>
<dbReference type="KEGG" id="tfl:RPIT_14020"/>
<gene>
    <name evidence="1" type="ORF">RPIT_14020</name>
</gene>
<proteinExistence type="predicted"/>
<dbReference type="STRING" id="1610493.RPIT_14020"/>
<evidence type="ECO:0000313" key="1">
    <source>
        <dbReference type="EMBL" id="AQP45779.1"/>
    </source>
</evidence>
<evidence type="ECO:0000313" key="2">
    <source>
        <dbReference type="Proteomes" id="UP000188324"/>
    </source>
</evidence>
<dbReference type="InterPro" id="IPR029044">
    <property type="entry name" value="Nucleotide-diphossugar_trans"/>
</dbReference>